<name>A0ACC2FFW4_DALPE</name>
<reference evidence="1" key="1">
    <citation type="submission" date="2021-05" db="EMBL/GenBank/DDBJ databases">
        <authorList>
            <person name="Pan Q."/>
            <person name="Jouanno E."/>
            <person name="Zahm M."/>
            <person name="Klopp C."/>
            <person name="Cabau C."/>
            <person name="Louis A."/>
            <person name="Berthelot C."/>
            <person name="Parey E."/>
            <person name="Roest Crollius H."/>
            <person name="Montfort J."/>
            <person name="Robinson-Rechavi M."/>
            <person name="Bouchez O."/>
            <person name="Lampietro C."/>
            <person name="Lopez Roques C."/>
            <person name="Donnadieu C."/>
            <person name="Postlethwait J."/>
            <person name="Bobe J."/>
            <person name="Dillon D."/>
            <person name="Chandos A."/>
            <person name="von Hippel F."/>
            <person name="Guiguen Y."/>
        </authorList>
    </citation>
    <scope>NUCLEOTIDE SEQUENCE</scope>
    <source>
        <strain evidence="1">YG-Jan2019</strain>
    </source>
</reference>
<keyword evidence="2" id="KW-1185">Reference proteome</keyword>
<accession>A0ACC2FFW4</accession>
<evidence type="ECO:0000313" key="1">
    <source>
        <dbReference type="EMBL" id="KAJ7990234.1"/>
    </source>
</evidence>
<dbReference type="EMBL" id="CM055755">
    <property type="protein sequence ID" value="KAJ7990234.1"/>
    <property type="molecule type" value="Genomic_DNA"/>
</dbReference>
<dbReference type="Proteomes" id="UP001157502">
    <property type="component" value="Chromosome 28"/>
</dbReference>
<organism evidence="1 2">
    <name type="scientific">Dallia pectoralis</name>
    <name type="common">Alaska blackfish</name>
    <dbReference type="NCBI Taxonomy" id="75939"/>
    <lineage>
        <taxon>Eukaryota</taxon>
        <taxon>Metazoa</taxon>
        <taxon>Chordata</taxon>
        <taxon>Craniata</taxon>
        <taxon>Vertebrata</taxon>
        <taxon>Euteleostomi</taxon>
        <taxon>Actinopterygii</taxon>
        <taxon>Neopterygii</taxon>
        <taxon>Teleostei</taxon>
        <taxon>Protacanthopterygii</taxon>
        <taxon>Esociformes</taxon>
        <taxon>Umbridae</taxon>
        <taxon>Dallia</taxon>
    </lineage>
</organism>
<gene>
    <name evidence="1" type="ORF">DPEC_G00298210</name>
</gene>
<proteinExistence type="predicted"/>
<protein>
    <submittedName>
        <fullName evidence="1">Uncharacterized protein</fullName>
    </submittedName>
</protein>
<comment type="caution">
    <text evidence="1">The sequence shown here is derived from an EMBL/GenBank/DDBJ whole genome shotgun (WGS) entry which is preliminary data.</text>
</comment>
<sequence length="178" mass="19359">MAVKIAEHYAFSSRQYEVTRIHAKGVPDFNFSLRPGVYRGAHGAGDPTCKSATGESAPKISTGVNPLFLSNRGGRGVWKASKPVIQSVKVFPRGSQRFHPNDTSVNSKPRDTVSFVTPQPIHRPANELEPLLVLHSRSCPSLHINGFIRSLVDCQAFRTATLQSYAPSGETSVESSTL</sequence>
<evidence type="ECO:0000313" key="2">
    <source>
        <dbReference type="Proteomes" id="UP001157502"/>
    </source>
</evidence>